<reference evidence="1 2" key="1">
    <citation type="journal article" date="2019" name="Mol. Biol. Evol.">
        <title>Blast fungal genomes show frequent chromosomal changes, gene gains and losses, and effector gene turnover.</title>
        <authorList>
            <person name="Gomez Luciano L.B."/>
            <person name="Jason Tsai I."/>
            <person name="Chuma I."/>
            <person name="Tosa Y."/>
            <person name="Chen Y.H."/>
            <person name="Li J.Y."/>
            <person name="Li M.Y."/>
            <person name="Jade Lu M.Y."/>
            <person name="Nakayashiki H."/>
            <person name="Li W.H."/>
        </authorList>
    </citation>
    <scope>NUCLEOTIDE SEQUENCE [LARGE SCALE GENOMIC DNA]</scope>
    <source>
        <strain evidence="1 2">NI907</strain>
    </source>
</reference>
<evidence type="ECO:0000313" key="1">
    <source>
        <dbReference type="Proteomes" id="UP000515153"/>
    </source>
</evidence>
<gene>
    <name evidence="2" type="ORF">PgNI_11473</name>
</gene>
<sequence>MEGEMIGYKNKAYNSCICQDSRLFRSYLTHLIGDTWLTSAYYSRKYTNPKGCAVTPLKSLDTQSQG</sequence>
<organism evidence="1 2">
    <name type="scientific">Pyricularia grisea</name>
    <name type="common">Crabgrass-specific blast fungus</name>
    <name type="synonym">Magnaporthe grisea</name>
    <dbReference type="NCBI Taxonomy" id="148305"/>
    <lineage>
        <taxon>Eukaryota</taxon>
        <taxon>Fungi</taxon>
        <taxon>Dikarya</taxon>
        <taxon>Ascomycota</taxon>
        <taxon>Pezizomycotina</taxon>
        <taxon>Sordariomycetes</taxon>
        <taxon>Sordariomycetidae</taxon>
        <taxon>Magnaporthales</taxon>
        <taxon>Pyriculariaceae</taxon>
        <taxon>Pyricularia</taxon>
    </lineage>
</organism>
<reference evidence="2" key="2">
    <citation type="submission" date="2019-10" db="EMBL/GenBank/DDBJ databases">
        <authorList>
            <consortium name="NCBI Genome Project"/>
        </authorList>
    </citation>
    <scope>NUCLEOTIDE SEQUENCE</scope>
    <source>
        <strain evidence="2">NI907</strain>
    </source>
</reference>
<accession>A0A6P8AP64</accession>
<reference evidence="2" key="3">
    <citation type="submission" date="2025-08" db="UniProtKB">
        <authorList>
            <consortium name="RefSeq"/>
        </authorList>
    </citation>
    <scope>IDENTIFICATION</scope>
    <source>
        <strain evidence="2">NI907</strain>
    </source>
</reference>
<name>A0A6P8AP64_PYRGI</name>
<evidence type="ECO:0000313" key="2">
    <source>
        <dbReference type="RefSeq" id="XP_030976692.1"/>
    </source>
</evidence>
<proteinExistence type="predicted"/>
<keyword evidence="1" id="KW-1185">Reference proteome</keyword>
<dbReference type="RefSeq" id="XP_030976692.1">
    <property type="nucleotide sequence ID" value="XM_031131439.1"/>
</dbReference>
<dbReference type="KEGG" id="pgri:PgNI_11473"/>
<dbReference type="GeneID" id="41966344"/>
<dbReference type="Proteomes" id="UP000515153">
    <property type="component" value="Chromosome VI"/>
</dbReference>
<dbReference type="AlphaFoldDB" id="A0A6P8AP64"/>
<protein>
    <submittedName>
        <fullName evidence="2">Uncharacterized protein</fullName>
    </submittedName>
</protein>